<evidence type="ECO:0000313" key="2">
    <source>
        <dbReference type="Proteomes" id="UP001056778"/>
    </source>
</evidence>
<sequence length="2311" mass="246919">MNIIIVSFLFLSLVAIVSGEKCTQSMKNSRTKLFCYYSKLKDVNSCKCTHVILPANSDVKSIENLRSNLNGVKILVTVHEFNEGLVDLLKKTKVDGLEIDLKKLTSKDDIADFISTARNKLGSDLYTAVSIPVKTELLAKFYDFKGLTKHVDSFILQTAFLGASNNVTFHPSRLSGLWDMQNADSVVDLVTGLGAPISKLVIAAPVQGFQFKLQDEKHTAPGSPALEIKTISREDLCKTMIASNWTLERDQDQAGPYIFRKNQWIAFDDPMSMDIKAKYARIRGLAGLALKDLSQDGGLDCGGLLLEAAYNASPTSNNIQVSPYRITRIIDTEGKIHAVRQDTRTEFECSRQGYFVHPRSCNRFYRCVKFNQLNDEFNVFEFDCPAGLAFDSRVEVCVWPGSLSDGSACSGSSEIAPVPKERFVCPHEADVMTAYEFRCPFGLVFDQDRLICEWPWLVPKCASGYASSGGVLVEFHGGAYGSHGGVVGVNGVINGDDGRERTGYRLRGAYIKPSQGVVLENYNGLGVLQPVALGGLHGPISEPISKVYSSFGSHGGDAQNGVGHGGNVGVLVGVDAGHRLAGANIQDGHQNLGQGGLIGVHGDGYANADQGNVLVGIGSAGHQKIGGQNGLVGIGGEYDAANANAGHGNVLVGIGSSDNHQQVTHQNIAGNGGGQGVLVGVHNGGIGGEYSNAGQGHVLVGIDSSDNLGHGLAGANVDQGITHQNTAYTAGNSGDQGVLVGVHNGGIGGEYSNAGQGNVLVGIHGSENLRQGLAGANVDHQNTEYTAGNAGSQGVLVGVHNGGIGGEYSNAGQDNVLVGIDNSDNVGQSLAGANLDHASSYQNQGNAGQGVLIGVHNVGHSLAGADINNGGFISGIDHGAGRSELNQGSSQLDSLNRGSIRFNAGLRNDAGKSINQVTYHGNLALSGNADGQSSLGDSGYVEGERILSAVQDVNSGVYRGSHRGSAKYQTNQQLGDGQSTVTYHGNFGNVGRNEEGQVLDDGIALVQGVQGVDHNVGVGFDQGNYGNLNSQLDRASAVFGTKLRGSKAGGDGAVFTGEKFVSNYIQNGHEQDGSKLGVLIGEQNLGIQDGAGKISQSTVTYHGNTGASNSFGVDQGAGNIGLEHGVIVHGNQDSFQDGVEHRSEGGKILFYAIPTNLILPKHITGSLQYNLDDGRDHLGGVALLNNGRDSSSRSYQNFNSQHNSGKVNIVKGGFSAVGVYPNTYKQSTPSLSTITASPISVTPVSVTASPIPVVTSVPIPTTHINDNLDVYNGNGVVANVPELQVKVETPSAVVIPNIQRTHTASTGAALEVDNGGYVYDKPAVSFVEGGDSKFVGHSGAKSYIQQNIEHRQPFLTDVTPSIGVQPVSVNIPQQRGTTSYHFGQTSVHQIQPSLDLENQKVLLQPQIAIKQNVIGSADINGHSGESYSYQNFDKSTIINHATPSILVDQKIARPSPTISSVHFGTALVDQPNPSIVVQPAVESVSTIRPVLIDNIHQHKSTFIETATPSVSLQPVRTASPVFVENVTPIAPIRPVHFGTTFVENVTPSVSVQPHSGPIEISTVRPVTYSTKQDSILTQQPVVSHGSFSFGAHIGNVHPVQNVEINKEVNVGFVENVTPAIVQQQPVILHQNPVPQGGASYFYQRNDFRKSTPSLPSASFSFQSLPARGFEKQVDVIENVTPAPILVQQEVKRPVSVVIGDNGQSNFLSSVSKSRGFSKFGQNIETGVLHETPFVPVTPVVNIAQSIQPIIPEGGNLNLGVKHRGFAKYTPTIIEATTPQPIAHQETVIGLNENEQGDNAFGTFAYNGFGLKTPNSESGYYESHHERTGYHYPKPVIRFEEGPVINQDYDNLEPVKEEPFVLKKAYITGNKYKSVTPTPIFVTSTVNPTYQSTIQSVYNTIPSTTVKPTNFYYYDNRFSSTPKPYEIRGNVVPTVTIATPKITFTTPKPIVSKIPVSIDYDFGTRSTVAPAIITESKPIFKYSFSSLDSQYATTPAATDFEVTPRPVVNSFKIATPIISTYQPVSIKSTTVRPLLDVTVPSREYLPVHNVIENYRAPILNRKIVQPSSQAIVKVNDFHPLLSAKLGAQCTCIADSVRFRNKPVKVSIDDGETVEEFVVKPNNQPDLLGFSEGESIKDAYIGGDNINAVPDYESQKVVDITPLPEVTIGSTSLAPISRGPVIVRKRLRVRPVQSTTLAPVTKLADIFLTSTGIPDYEGISQQSAQNFDRYGPGGLRSKTERLQGTVDCQRAGLFRHPTQCNKFYSCRWDCTKNKFTLHVFNCPVHLTFDDSLGACNWPSQGPACLGNTLLPSD</sequence>
<protein>
    <submittedName>
        <fullName evidence="1">Chitin binding peritrophin-a</fullName>
    </submittedName>
</protein>
<evidence type="ECO:0000313" key="1">
    <source>
        <dbReference type="EMBL" id="KAI4457074.1"/>
    </source>
</evidence>
<reference evidence="1" key="1">
    <citation type="submission" date="2022-04" db="EMBL/GenBank/DDBJ databases">
        <title>Chromosome-scale genome assembly of Holotrichia oblita Faldermann.</title>
        <authorList>
            <person name="Rongchong L."/>
        </authorList>
    </citation>
    <scope>NUCLEOTIDE SEQUENCE</scope>
    <source>
        <strain evidence="1">81SQS9</strain>
    </source>
</reference>
<comment type="caution">
    <text evidence="1">The sequence shown here is derived from an EMBL/GenBank/DDBJ whole genome shotgun (WGS) entry which is preliminary data.</text>
</comment>
<organism evidence="1 2">
    <name type="scientific">Holotrichia oblita</name>
    <name type="common">Chafer beetle</name>
    <dbReference type="NCBI Taxonomy" id="644536"/>
    <lineage>
        <taxon>Eukaryota</taxon>
        <taxon>Metazoa</taxon>
        <taxon>Ecdysozoa</taxon>
        <taxon>Arthropoda</taxon>
        <taxon>Hexapoda</taxon>
        <taxon>Insecta</taxon>
        <taxon>Pterygota</taxon>
        <taxon>Neoptera</taxon>
        <taxon>Endopterygota</taxon>
        <taxon>Coleoptera</taxon>
        <taxon>Polyphaga</taxon>
        <taxon>Scarabaeiformia</taxon>
        <taxon>Scarabaeidae</taxon>
        <taxon>Melolonthinae</taxon>
        <taxon>Holotrichia</taxon>
    </lineage>
</organism>
<gene>
    <name evidence="1" type="ORF">MML48_8g00009724</name>
</gene>
<keyword evidence="2" id="KW-1185">Reference proteome</keyword>
<dbReference type="EMBL" id="CM043022">
    <property type="protein sequence ID" value="KAI4457074.1"/>
    <property type="molecule type" value="Genomic_DNA"/>
</dbReference>
<accession>A0ACB9SRH2</accession>
<dbReference type="Proteomes" id="UP001056778">
    <property type="component" value="Chromosome 8"/>
</dbReference>
<proteinExistence type="predicted"/>
<name>A0ACB9SRH2_HOLOL</name>